<dbReference type="Pfam" id="PF04286">
    <property type="entry name" value="DUF445"/>
    <property type="match status" value="1"/>
</dbReference>
<keyword evidence="4 6" id="KW-1133">Transmembrane helix</keyword>
<dbReference type="RefSeq" id="WP_055742622.1">
    <property type="nucleotide sequence ID" value="NZ_LJJB01000007.1"/>
</dbReference>
<gene>
    <name evidence="7" type="ORF">AN963_00530</name>
</gene>
<feature type="transmembrane region" description="Helical" evidence="6">
    <location>
        <begin position="364"/>
        <end position="384"/>
    </location>
</feature>
<comment type="similarity">
    <text evidence="2">Belongs to the UPF0754 family.</text>
</comment>
<evidence type="ECO:0000256" key="2">
    <source>
        <dbReference type="ARBA" id="ARBA00008053"/>
    </source>
</evidence>
<comment type="caution">
    <text evidence="7">The sequence shown here is derived from an EMBL/GenBank/DDBJ whole genome shotgun (WGS) entry which is preliminary data.</text>
</comment>
<keyword evidence="3 6" id="KW-0812">Transmembrane</keyword>
<dbReference type="Proteomes" id="UP000051063">
    <property type="component" value="Unassembled WGS sequence"/>
</dbReference>
<keyword evidence="8" id="KW-1185">Reference proteome</keyword>
<evidence type="ECO:0000256" key="4">
    <source>
        <dbReference type="ARBA" id="ARBA00022989"/>
    </source>
</evidence>
<dbReference type="EMBL" id="LJJB01000007">
    <property type="protein sequence ID" value="KQL48343.1"/>
    <property type="molecule type" value="Genomic_DNA"/>
</dbReference>
<organism evidence="7 8">
    <name type="scientific">Brevibacillus choshinensis</name>
    <dbReference type="NCBI Taxonomy" id="54911"/>
    <lineage>
        <taxon>Bacteria</taxon>
        <taxon>Bacillati</taxon>
        <taxon>Bacillota</taxon>
        <taxon>Bacilli</taxon>
        <taxon>Bacillales</taxon>
        <taxon>Paenibacillaceae</taxon>
        <taxon>Brevibacillus</taxon>
    </lineage>
</organism>
<evidence type="ECO:0000256" key="5">
    <source>
        <dbReference type="ARBA" id="ARBA00023136"/>
    </source>
</evidence>
<dbReference type="InterPro" id="IPR007383">
    <property type="entry name" value="DUF445"/>
</dbReference>
<evidence type="ECO:0008006" key="9">
    <source>
        <dbReference type="Google" id="ProtNLM"/>
    </source>
</evidence>
<protein>
    <recommendedName>
        <fullName evidence="9">DUF445 domain-containing protein</fullName>
    </recommendedName>
</protein>
<dbReference type="PANTHER" id="PTHR35791:SF1">
    <property type="entry name" value="UPF0754 MEMBRANE PROTEIN YHEB"/>
    <property type="match status" value="1"/>
</dbReference>
<feature type="transmembrane region" description="Helical" evidence="6">
    <location>
        <begin position="6"/>
        <end position="29"/>
    </location>
</feature>
<evidence type="ECO:0000313" key="7">
    <source>
        <dbReference type="EMBL" id="KQL48343.1"/>
    </source>
</evidence>
<proteinExistence type="inferred from homology"/>
<accession>A0ABR5N9V8</accession>
<reference evidence="7 8" key="1">
    <citation type="submission" date="2015-09" db="EMBL/GenBank/DDBJ databases">
        <title>Genome sequencing project for genomic taxonomy and phylogenomics of Bacillus-like bacteria.</title>
        <authorList>
            <person name="Liu B."/>
            <person name="Wang J."/>
            <person name="Zhu Y."/>
            <person name="Liu G."/>
            <person name="Chen Q."/>
            <person name="Chen Z."/>
            <person name="Lan J."/>
            <person name="Che J."/>
            <person name="Ge C."/>
            <person name="Shi H."/>
            <person name="Pan Z."/>
            <person name="Liu X."/>
        </authorList>
    </citation>
    <scope>NUCLEOTIDE SEQUENCE [LARGE SCALE GENOMIC DNA]</scope>
    <source>
        <strain evidence="7 8">DSM 8552</strain>
    </source>
</reference>
<evidence type="ECO:0000256" key="6">
    <source>
        <dbReference type="SAM" id="Phobius"/>
    </source>
</evidence>
<keyword evidence="5 6" id="KW-0472">Membrane</keyword>
<dbReference type="PANTHER" id="PTHR35791">
    <property type="entry name" value="UPF0754 MEMBRANE PROTEIN YHEB"/>
    <property type="match status" value="1"/>
</dbReference>
<name>A0ABR5N9V8_BRECH</name>
<evidence type="ECO:0000313" key="8">
    <source>
        <dbReference type="Proteomes" id="UP000051063"/>
    </source>
</evidence>
<sequence>MNVFTILVNIGVGSVIGGVTNELAIRMLFRPLKPWYIGRWRVPFTPGLIPSRRDDIAIQMGRLVEEHLLTMEGVKRALTQSGLENTLADWMNRVATDWMTDEQSLRQVLQRALPQIFQEDGTWSDSLRQPLQLHWQTFVDRTLYQYEEKKLRELVPPAGRERLDTALDTVSELLLMRLREFLHSPEGQQSLQSMIRGLLGGGGGMFGGLVGMFLGDDKILGKLLPHLDDLLQRPELSQKLRQMLGIETDKLLDKNVGELVQWIGRDQIDDWSRALFTRLEEQSLRIVDEPLSRLTSPFQNAVNTELIPRLTRWMIETLEKNVELIFQKLAIREIVTRQVEGFPIERIEEMVVGISGREFRMITVLGFILGGIIGLVQGLLSSWLG</sequence>
<evidence type="ECO:0000256" key="1">
    <source>
        <dbReference type="ARBA" id="ARBA00004308"/>
    </source>
</evidence>
<evidence type="ECO:0000256" key="3">
    <source>
        <dbReference type="ARBA" id="ARBA00022692"/>
    </source>
</evidence>
<comment type="subcellular location">
    <subcellularLocation>
        <location evidence="1">Endomembrane system</location>
    </subcellularLocation>
</comment>